<dbReference type="PANTHER" id="PTHR43214:SF24">
    <property type="entry name" value="TRANSCRIPTIONAL REGULATORY PROTEIN NARL-RELATED"/>
    <property type="match status" value="1"/>
</dbReference>
<dbReference type="Pfam" id="PF00072">
    <property type="entry name" value="Response_reg"/>
    <property type="match status" value="1"/>
</dbReference>
<keyword evidence="4" id="KW-0597">Phosphoprotein</keyword>
<dbReference type="InterPro" id="IPR011006">
    <property type="entry name" value="CheY-like_superfamily"/>
</dbReference>
<gene>
    <name evidence="6" type="ORF">AADG42_11990</name>
</gene>
<protein>
    <submittedName>
        <fullName evidence="6">Response regulator transcription factor</fullName>
    </submittedName>
</protein>
<name>A0ABZ3FRH7_9ACTN</name>
<keyword evidence="1" id="KW-0805">Transcription regulation</keyword>
<proteinExistence type="predicted"/>
<dbReference type="SUPFAM" id="SSF52172">
    <property type="entry name" value="CheY-like"/>
    <property type="match status" value="1"/>
</dbReference>
<reference evidence="6 7" key="1">
    <citation type="submission" date="2024-04" db="EMBL/GenBank/DDBJ databases">
        <title>Isolation of an actinomycete strain from pig manure.</title>
        <authorList>
            <person name="Gong T."/>
            <person name="Yu Z."/>
            <person name="An M."/>
            <person name="Wei C."/>
            <person name="Yang W."/>
            <person name="Liu L."/>
        </authorList>
    </citation>
    <scope>NUCLEOTIDE SEQUENCE [LARGE SCALE GENOMIC DNA]</scope>
    <source>
        <strain evidence="6 7">ZF39</strain>
    </source>
</reference>
<keyword evidence="7" id="KW-1185">Reference proteome</keyword>
<feature type="modified residue" description="4-aspartylphosphate" evidence="4">
    <location>
        <position position="52"/>
    </location>
</feature>
<accession>A0ABZ3FRH7</accession>
<dbReference type="InterPro" id="IPR039420">
    <property type="entry name" value="WalR-like"/>
</dbReference>
<feature type="domain" description="Response regulatory" evidence="5">
    <location>
        <begin position="2"/>
        <end position="121"/>
    </location>
</feature>
<dbReference type="InterPro" id="IPR001789">
    <property type="entry name" value="Sig_transdc_resp-reg_receiver"/>
</dbReference>
<dbReference type="InterPro" id="IPR058245">
    <property type="entry name" value="NreC/VraR/RcsB-like_REC"/>
</dbReference>
<evidence type="ECO:0000256" key="1">
    <source>
        <dbReference type="ARBA" id="ARBA00023015"/>
    </source>
</evidence>
<dbReference type="PROSITE" id="PS50110">
    <property type="entry name" value="RESPONSE_REGULATORY"/>
    <property type="match status" value="1"/>
</dbReference>
<dbReference type="CDD" id="cd17535">
    <property type="entry name" value="REC_NarL-like"/>
    <property type="match status" value="1"/>
</dbReference>
<sequence length="175" mass="18464">MRVVLADDAELLRSALVTLLAHHGCTVVGEAATAHDAIRLTLAERPELVLMDVRMPPGRSNEGIVAAHRIRAEAPDVAILLLSQDVILDGLSELLATGPGVGYLLKETVTGITGLLDAMRRLGEGGVVIDPLVLRQLGAVGRARQDLAALTEREGEVLELMAEGWSNRTIAPASG</sequence>
<organism evidence="6 7">
    <name type="scientific">Ammonicoccus fulvus</name>
    <dbReference type="NCBI Taxonomy" id="3138240"/>
    <lineage>
        <taxon>Bacteria</taxon>
        <taxon>Bacillati</taxon>
        <taxon>Actinomycetota</taxon>
        <taxon>Actinomycetes</taxon>
        <taxon>Propionibacteriales</taxon>
        <taxon>Propionibacteriaceae</taxon>
        <taxon>Ammonicoccus</taxon>
    </lineage>
</organism>
<dbReference type="SUPFAM" id="SSF46894">
    <property type="entry name" value="C-terminal effector domain of the bipartite response regulators"/>
    <property type="match status" value="1"/>
</dbReference>
<evidence type="ECO:0000256" key="2">
    <source>
        <dbReference type="ARBA" id="ARBA00023125"/>
    </source>
</evidence>
<keyword evidence="2" id="KW-0238">DNA-binding</keyword>
<dbReference type="Proteomes" id="UP001442841">
    <property type="component" value="Chromosome"/>
</dbReference>
<dbReference type="RefSeq" id="WP_425309448.1">
    <property type="nucleotide sequence ID" value="NZ_CP154795.1"/>
</dbReference>
<dbReference type="PANTHER" id="PTHR43214">
    <property type="entry name" value="TWO-COMPONENT RESPONSE REGULATOR"/>
    <property type="match status" value="1"/>
</dbReference>
<evidence type="ECO:0000259" key="5">
    <source>
        <dbReference type="PROSITE" id="PS50110"/>
    </source>
</evidence>
<evidence type="ECO:0000256" key="3">
    <source>
        <dbReference type="ARBA" id="ARBA00023163"/>
    </source>
</evidence>
<evidence type="ECO:0000313" key="7">
    <source>
        <dbReference type="Proteomes" id="UP001442841"/>
    </source>
</evidence>
<evidence type="ECO:0000256" key="4">
    <source>
        <dbReference type="PROSITE-ProRule" id="PRU00169"/>
    </source>
</evidence>
<dbReference type="InterPro" id="IPR016032">
    <property type="entry name" value="Sig_transdc_resp-reg_C-effctor"/>
</dbReference>
<dbReference type="SMART" id="SM00448">
    <property type="entry name" value="REC"/>
    <property type="match status" value="1"/>
</dbReference>
<dbReference type="Gene3D" id="3.40.50.2300">
    <property type="match status" value="1"/>
</dbReference>
<evidence type="ECO:0000313" key="6">
    <source>
        <dbReference type="EMBL" id="XAN07992.1"/>
    </source>
</evidence>
<dbReference type="EMBL" id="CP154795">
    <property type="protein sequence ID" value="XAN07992.1"/>
    <property type="molecule type" value="Genomic_DNA"/>
</dbReference>
<keyword evidence="3" id="KW-0804">Transcription</keyword>